<keyword evidence="3" id="KW-1185">Reference proteome</keyword>
<sequence length="390" mass="44380">MRKVLFVLLLFAFIVSINGCLDQDRAYIDNQDSEENIEDPKDEEGEDIMDNTCQASELVSINQTHTLNADELWSHSMVCDNLKLENSMIKLDDNNFQGILETSDFHVESFAELVPTWNVVLDEKSTVTIFVAIGNHTGYSDYYAMALWRKTYKTSLEDQVDQYGRKTIDTITPKLIDINRIKFKVIFAKSDTDATALKNISITTIPKQSENHYDFSILQEKSILLEPRQQLSVPAIGNLICSPTSLSMVLNYYNHSESQSLVSSYVFDQGAQIYGNWSFNASYAGGFDDLYARVQYANDLSTLSSYINNDQPLVLSIRTQTKEELEGSIMAYPSGHLLVLTGFKLIDDTWYALVSDPAEYEDSKVNREYNLQDLLDAWRGYIYVVQTTPF</sequence>
<accession>A0A7U9TIC4</accession>
<feature type="domain" description="Peptidase C39-like" evidence="1">
    <location>
        <begin position="237"/>
        <end position="358"/>
    </location>
</feature>
<dbReference type="Pfam" id="PF13529">
    <property type="entry name" value="Peptidase_C39_2"/>
    <property type="match status" value="1"/>
</dbReference>
<dbReference type="EMBL" id="AP024412">
    <property type="protein sequence ID" value="BCR35744.1"/>
    <property type="molecule type" value="Genomic_DNA"/>
</dbReference>
<evidence type="ECO:0000313" key="3">
    <source>
        <dbReference type="Proteomes" id="UP000620133"/>
    </source>
</evidence>
<name>A0A7U9TIC4_9MOLU</name>
<organism evidence="2 3">
    <name type="scientific">Mariniplasma anaerobium</name>
    <dbReference type="NCBI Taxonomy" id="2735436"/>
    <lineage>
        <taxon>Bacteria</taxon>
        <taxon>Bacillati</taxon>
        <taxon>Mycoplasmatota</taxon>
        <taxon>Mollicutes</taxon>
        <taxon>Acholeplasmatales</taxon>
        <taxon>Acholeplasmataceae</taxon>
        <taxon>Mariniplasma</taxon>
    </lineage>
</organism>
<gene>
    <name evidence="2" type="ORF">MPAN_006370</name>
</gene>
<dbReference type="Proteomes" id="UP000620133">
    <property type="component" value="Chromosome"/>
</dbReference>
<dbReference type="KEGG" id="manr:MPAN_006370"/>
<reference evidence="2" key="1">
    <citation type="submission" date="2021-01" db="EMBL/GenBank/DDBJ databases">
        <title>Draft genome sequence of Acholeplasmataceae bacterium strain Mahy22.</title>
        <authorList>
            <person name="Watanabe M."/>
            <person name="Kojima H."/>
            <person name="Fukui M."/>
        </authorList>
    </citation>
    <scope>NUCLEOTIDE SEQUENCE</scope>
    <source>
        <strain evidence="2">Mahy22</strain>
    </source>
</reference>
<dbReference type="AlphaFoldDB" id="A0A7U9TIC4"/>
<dbReference type="InterPro" id="IPR039564">
    <property type="entry name" value="Peptidase_C39-like"/>
</dbReference>
<proteinExistence type="predicted"/>
<evidence type="ECO:0000259" key="1">
    <source>
        <dbReference type="Pfam" id="PF13529"/>
    </source>
</evidence>
<dbReference type="RefSeq" id="WP_176238581.1">
    <property type="nucleotide sequence ID" value="NZ_AP024412.1"/>
</dbReference>
<dbReference type="Gene3D" id="3.90.70.10">
    <property type="entry name" value="Cysteine proteinases"/>
    <property type="match status" value="1"/>
</dbReference>
<evidence type="ECO:0000313" key="2">
    <source>
        <dbReference type="EMBL" id="BCR35744.1"/>
    </source>
</evidence>
<protein>
    <recommendedName>
        <fullName evidence="1">Peptidase C39-like domain-containing protein</fullName>
    </recommendedName>
</protein>